<dbReference type="Pfam" id="PF12867">
    <property type="entry name" value="DinB_2"/>
    <property type="match status" value="1"/>
</dbReference>
<keyword evidence="3" id="KW-1185">Reference proteome</keyword>
<dbReference type="InterPro" id="IPR034660">
    <property type="entry name" value="DinB/YfiT-like"/>
</dbReference>
<reference evidence="2 3" key="1">
    <citation type="submission" date="2022-08" db="EMBL/GenBank/DDBJ databases">
        <title>Paenibacillus endoradicis sp. nov., Paenibacillus radicibacter sp. nov and Paenibacillus pararadicis sp. nov., three cold-adapted plant growth-promoting bacteria isolated from root of Larix gmelinii in Great Khingan.</title>
        <authorList>
            <person name="Xue H."/>
        </authorList>
    </citation>
    <scope>NUCLEOTIDE SEQUENCE [LARGE SCALE GENOMIC DNA]</scope>
    <source>
        <strain evidence="2 3">N5-1-1-5</strain>
    </source>
</reference>
<organism evidence="2 3">
    <name type="scientific">Paenibacillus radicis</name>
    <name type="common">ex Xue et al. 2023</name>
    <dbReference type="NCBI Taxonomy" id="2972489"/>
    <lineage>
        <taxon>Bacteria</taxon>
        <taxon>Bacillati</taxon>
        <taxon>Bacillota</taxon>
        <taxon>Bacilli</taxon>
        <taxon>Bacillales</taxon>
        <taxon>Paenibacillaceae</taxon>
        <taxon>Paenibacillus</taxon>
    </lineage>
</organism>
<evidence type="ECO:0000313" key="3">
    <source>
        <dbReference type="Proteomes" id="UP001300012"/>
    </source>
</evidence>
<evidence type="ECO:0000313" key="2">
    <source>
        <dbReference type="EMBL" id="MCR8633680.1"/>
    </source>
</evidence>
<evidence type="ECO:0000259" key="1">
    <source>
        <dbReference type="Pfam" id="PF12867"/>
    </source>
</evidence>
<dbReference type="EMBL" id="JANQBD010000016">
    <property type="protein sequence ID" value="MCR8633680.1"/>
    <property type="molecule type" value="Genomic_DNA"/>
</dbReference>
<dbReference type="Proteomes" id="UP001300012">
    <property type="component" value="Unassembled WGS sequence"/>
</dbReference>
<name>A0ABT1YLS4_9BACL</name>
<dbReference type="Gene3D" id="1.20.120.450">
    <property type="entry name" value="dinb family like domain"/>
    <property type="match status" value="1"/>
</dbReference>
<dbReference type="InterPro" id="IPR024775">
    <property type="entry name" value="DinB-like"/>
</dbReference>
<comment type="caution">
    <text evidence="2">The sequence shown here is derived from an EMBL/GenBank/DDBJ whole genome shotgun (WGS) entry which is preliminary data.</text>
</comment>
<accession>A0ABT1YLS4</accession>
<dbReference type="SUPFAM" id="SSF109854">
    <property type="entry name" value="DinB/YfiT-like putative metalloenzymes"/>
    <property type="match status" value="1"/>
</dbReference>
<proteinExistence type="predicted"/>
<feature type="domain" description="DinB-like" evidence="1">
    <location>
        <begin position="9"/>
        <end position="141"/>
    </location>
</feature>
<protein>
    <submittedName>
        <fullName evidence="2">DinB family protein</fullName>
    </submittedName>
</protein>
<sequence length="159" mass="18800">MRENKLFVQFRELRSQTISFAESVHPDIVDIVPEGFKNSIRWNLGHILVAWDHGIFPKINESRRIPMQYHRMFPKGSRPDDWEEKPPSFQEIMDRMRLQVDEIIKASEGKMDDLISKPFLRVKYLRGMFKFHITEEQHHLDCMVRIKEAIGVVGVPAQN</sequence>
<gene>
    <name evidence="2" type="ORF">NV381_21070</name>
</gene>
<dbReference type="RefSeq" id="WP_258215256.1">
    <property type="nucleotide sequence ID" value="NZ_JANQBD010000016.1"/>
</dbReference>